<feature type="domain" description="C2H2-type" evidence="9">
    <location>
        <begin position="602"/>
        <end position="629"/>
    </location>
</feature>
<proteinExistence type="predicted"/>
<feature type="region of interest" description="Disordered" evidence="8">
    <location>
        <begin position="334"/>
        <end position="432"/>
    </location>
</feature>
<keyword evidence="11" id="KW-1185">Reference proteome</keyword>
<evidence type="ECO:0000256" key="3">
    <source>
        <dbReference type="ARBA" id="ARBA00022737"/>
    </source>
</evidence>
<dbReference type="InterPro" id="IPR050331">
    <property type="entry name" value="Zinc_finger"/>
</dbReference>
<name>A0ABU7DQE6_9TELE</name>
<comment type="subcellular location">
    <subcellularLocation>
        <location evidence="1">Nucleus</location>
    </subcellularLocation>
</comment>
<evidence type="ECO:0000256" key="2">
    <source>
        <dbReference type="ARBA" id="ARBA00022723"/>
    </source>
</evidence>
<feature type="compositionally biased region" description="Polar residues" evidence="8">
    <location>
        <begin position="179"/>
        <end position="189"/>
    </location>
</feature>
<feature type="compositionally biased region" description="Basic and acidic residues" evidence="8">
    <location>
        <begin position="334"/>
        <end position="347"/>
    </location>
</feature>
<dbReference type="SUPFAM" id="SSF57667">
    <property type="entry name" value="beta-beta-alpha zinc fingers"/>
    <property type="match status" value="4"/>
</dbReference>
<sequence>WFEASVSFVDSDDHTYLPSMSESVKITNEHFPDLFHFELHSEARFPVFFNEVLSKTDVELSAGYNTDTMKEGEYHQQNSSEGLSAVEKLQMKRLTVLLDDGRNQTAEQQLLVVKKEIPDLCGSSLDQQNPACPQIKKEEEEWLISQEREQLTVKNEDEEKPQSSEIHHIKSPDSREMDASTSSSTTQMKTEPDGVDYGEPEPDRESDPNLHSQLNGSGSENKDGDEDWMETRRHQSGVKSKWLEHQWRENINIKMQSCRSGEQSSLTDPVKEESEDEQQMFVIKEVPDLWSSSLDQQNPELLQIKKEEEELWISQEGELLTVKIEDEVKLKLSEFHHLKTEDSRDTEGPTCSSAEQMVTEPSGEECGGPEQDWKSEPNTHLQQDPKENAPGSSETEVSGEDDGDNLSVSGSETEDSEEIWRETRKCQSGVNSNVEDKSSQKAFSCSECCSKQFVNEQTFKKHMTSHSGEKSSSCLVEKEEAEVRAGKKSVVCGECGKTFPYRCYLKSHMRIHTGEKPFHCVECDKTFQYRSSLTIHMTKHRGEKLFPCDVCDKKFYQKATLKQHMMIHKGEKPFACGDCDRHFRLKNDLRVHMLSHTGVKLFGCGFCNARFTRDTGLRLHIRRHTGEKPFACDKCDKRFVRNAELKRHVIYHAEEKPFICDVCGATFTRKSSLKTHKISFHENK</sequence>
<comment type="caution">
    <text evidence="10">The sequence shown here is derived from an EMBL/GenBank/DDBJ whole genome shotgun (WGS) entry which is preliminary data.</text>
</comment>
<feature type="compositionally biased region" description="Polar residues" evidence="8">
    <location>
        <begin position="254"/>
        <end position="267"/>
    </location>
</feature>
<feature type="compositionally biased region" description="Basic and acidic residues" evidence="8">
    <location>
        <begin position="152"/>
        <end position="178"/>
    </location>
</feature>
<evidence type="ECO:0000256" key="1">
    <source>
        <dbReference type="ARBA" id="ARBA00004123"/>
    </source>
</evidence>
<feature type="domain" description="C2H2-type" evidence="9">
    <location>
        <begin position="518"/>
        <end position="545"/>
    </location>
</feature>
<dbReference type="Pfam" id="PF00096">
    <property type="entry name" value="zf-C2H2"/>
    <property type="match status" value="6"/>
</dbReference>
<feature type="compositionally biased region" description="Polar residues" evidence="8">
    <location>
        <begin position="209"/>
        <end position="219"/>
    </location>
</feature>
<feature type="domain" description="C2H2-type" evidence="9">
    <location>
        <begin position="546"/>
        <end position="573"/>
    </location>
</feature>
<dbReference type="PANTHER" id="PTHR16515">
    <property type="entry name" value="PR DOMAIN ZINC FINGER PROTEIN"/>
    <property type="match status" value="1"/>
</dbReference>
<accession>A0ABU7DQE6</accession>
<feature type="domain" description="C2H2-type" evidence="9">
    <location>
        <begin position="658"/>
        <end position="684"/>
    </location>
</feature>
<protein>
    <recommendedName>
        <fullName evidence="9">C2H2-type domain-containing protein</fullName>
    </recommendedName>
</protein>
<evidence type="ECO:0000256" key="6">
    <source>
        <dbReference type="ARBA" id="ARBA00023242"/>
    </source>
</evidence>
<dbReference type="PANTHER" id="PTHR16515:SF49">
    <property type="entry name" value="GASTRULA ZINC FINGER PROTEIN XLCGF49.1-LIKE-RELATED"/>
    <property type="match status" value="1"/>
</dbReference>
<evidence type="ECO:0000313" key="10">
    <source>
        <dbReference type="EMBL" id="MED6277264.1"/>
    </source>
</evidence>
<feature type="domain" description="C2H2-type" evidence="9">
    <location>
        <begin position="630"/>
        <end position="657"/>
    </location>
</feature>
<evidence type="ECO:0000256" key="7">
    <source>
        <dbReference type="PROSITE-ProRule" id="PRU00042"/>
    </source>
</evidence>
<keyword evidence="2" id="KW-0479">Metal-binding</keyword>
<dbReference type="Proteomes" id="UP001352852">
    <property type="component" value="Unassembled WGS sequence"/>
</dbReference>
<keyword evidence="6" id="KW-0539">Nucleus</keyword>
<dbReference type="PROSITE" id="PS50157">
    <property type="entry name" value="ZINC_FINGER_C2H2_2"/>
    <property type="match status" value="8"/>
</dbReference>
<evidence type="ECO:0000256" key="5">
    <source>
        <dbReference type="ARBA" id="ARBA00022833"/>
    </source>
</evidence>
<evidence type="ECO:0000259" key="9">
    <source>
        <dbReference type="PROSITE" id="PS50157"/>
    </source>
</evidence>
<evidence type="ECO:0000256" key="8">
    <source>
        <dbReference type="SAM" id="MobiDB-lite"/>
    </source>
</evidence>
<dbReference type="EMBL" id="JAHUTJ010033555">
    <property type="protein sequence ID" value="MED6277264.1"/>
    <property type="molecule type" value="Genomic_DNA"/>
</dbReference>
<feature type="domain" description="C2H2-type" evidence="9">
    <location>
        <begin position="574"/>
        <end position="601"/>
    </location>
</feature>
<reference evidence="10 11" key="1">
    <citation type="submission" date="2021-06" db="EMBL/GenBank/DDBJ databases">
        <authorList>
            <person name="Palmer J.M."/>
        </authorList>
    </citation>
    <scope>NUCLEOTIDE SEQUENCE [LARGE SCALE GENOMIC DNA]</scope>
    <source>
        <strain evidence="10 11">CL_MEX2019</strain>
        <tissue evidence="10">Muscle</tissue>
    </source>
</reference>
<keyword evidence="5" id="KW-0862">Zinc</keyword>
<feature type="compositionally biased region" description="Basic and acidic residues" evidence="8">
    <location>
        <begin position="371"/>
        <end position="387"/>
    </location>
</feature>
<dbReference type="InterPro" id="IPR013087">
    <property type="entry name" value="Znf_C2H2_type"/>
</dbReference>
<evidence type="ECO:0000313" key="11">
    <source>
        <dbReference type="Proteomes" id="UP001352852"/>
    </source>
</evidence>
<feature type="non-terminal residue" evidence="10">
    <location>
        <position position="1"/>
    </location>
</feature>
<feature type="domain" description="C2H2-type" evidence="9">
    <location>
        <begin position="443"/>
        <end position="471"/>
    </location>
</feature>
<feature type="region of interest" description="Disordered" evidence="8">
    <location>
        <begin position="254"/>
        <end position="277"/>
    </location>
</feature>
<keyword evidence="4 7" id="KW-0863">Zinc-finger</keyword>
<organism evidence="10 11">
    <name type="scientific">Characodon lateralis</name>
    <dbReference type="NCBI Taxonomy" id="208331"/>
    <lineage>
        <taxon>Eukaryota</taxon>
        <taxon>Metazoa</taxon>
        <taxon>Chordata</taxon>
        <taxon>Craniata</taxon>
        <taxon>Vertebrata</taxon>
        <taxon>Euteleostomi</taxon>
        <taxon>Actinopterygii</taxon>
        <taxon>Neopterygii</taxon>
        <taxon>Teleostei</taxon>
        <taxon>Neoteleostei</taxon>
        <taxon>Acanthomorphata</taxon>
        <taxon>Ovalentaria</taxon>
        <taxon>Atherinomorphae</taxon>
        <taxon>Cyprinodontiformes</taxon>
        <taxon>Goodeidae</taxon>
        <taxon>Characodon</taxon>
    </lineage>
</organism>
<feature type="region of interest" description="Disordered" evidence="8">
    <location>
        <begin position="152"/>
        <end position="236"/>
    </location>
</feature>
<dbReference type="PROSITE" id="PS00028">
    <property type="entry name" value="ZINC_FINGER_C2H2_1"/>
    <property type="match status" value="8"/>
</dbReference>
<dbReference type="SMART" id="SM00355">
    <property type="entry name" value="ZnF_C2H2"/>
    <property type="match status" value="8"/>
</dbReference>
<feature type="domain" description="C2H2-type" evidence="9">
    <location>
        <begin position="490"/>
        <end position="517"/>
    </location>
</feature>
<keyword evidence="3" id="KW-0677">Repeat</keyword>
<evidence type="ECO:0000256" key="4">
    <source>
        <dbReference type="ARBA" id="ARBA00022771"/>
    </source>
</evidence>
<gene>
    <name evidence="10" type="ORF">CHARACLAT_011471</name>
</gene>
<dbReference type="InterPro" id="IPR036236">
    <property type="entry name" value="Znf_C2H2_sf"/>
</dbReference>
<dbReference type="Gene3D" id="3.30.160.60">
    <property type="entry name" value="Classic Zinc Finger"/>
    <property type="match status" value="7"/>
</dbReference>